<keyword evidence="4" id="KW-1185">Reference proteome</keyword>
<feature type="compositionally biased region" description="Basic and acidic residues" evidence="1">
    <location>
        <begin position="964"/>
        <end position="975"/>
    </location>
</feature>
<evidence type="ECO:0000256" key="1">
    <source>
        <dbReference type="SAM" id="MobiDB-lite"/>
    </source>
</evidence>
<feature type="domain" description="FAM21/CAPZIP" evidence="2">
    <location>
        <begin position="1246"/>
        <end position="1295"/>
    </location>
</feature>
<feature type="compositionally biased region" description="Basic and acidic residues" evidence="1">
    <location>
        <begin position="1319"/>
        <end position="1340"/>
    </location>
</feature>
<gene>
    <name evidence="3" type="ORF">PMEA_00024410</name>
</gene>
<feature type="compositionally biased region" description="Basic residues" evidence="1">
    <location>
        <begin position="1682"/>
        <end position="1692"/>
    </location>
</feature>
<feature type="compositionally biased region" description="Basic and acidic residues" evidence="1">
    <location>
        <begin position="442"/>
        <end position="452"/>
    </location>
</feature>
<feature type="region of interest" description="Disordered" evidence="1">
    <location>
        <begin position="1"/>
        <end position="62"/>
    </location>
</feature>
<dbReference type="Proteomes" id="UP001159428">
    <property type="component" value="Unassembled WGS sequence"/>
</dbReference>
<feature type="compositionally biased region" description="Polar residues" evidence="1">
    <location>
        <begin position="526"/>
        <end position="535"/>
    </location>
</feature>
<feature type="compositionally biased region" description="Low complexity" evidence="1">
    <location>
        <begin position="34"/>
        <end position="51"/>
    </location>
</feature>
<dbReference type="InterPro" id="IPR029341">
    <property type="entry name" value="FAM21/CAPZIP"/>
</dbReference>
<accession>A0AAU9XJN8</accession>
<evidence type="ECO:0000313" key="3">
    <source>
        <dbReference type="EMBL" id="CAH3149607.1"/>
    </source>
</evidence>
<feature type="compositionally biased region" description="Polar residues" evidence="1">
    <location>
        <begin position="1430"/>
        <end position="1442"/>
    </location>
</feature>
<dbReference type="PANTHER" id="PTHR48125:SF12">
    <property type="entry name" value="AT HOOK TRANSCRIPTION FACTOR FAMILY-RELATED"/>
    <property type="match status" value="1"/>
</dbReference>
<comment type="caution">
    <text evidence="3">The sequence shown here is derived from an EMBL/GenBank/DDBJ whole genome shotgun (WGS) entry which is preliminary data.</text>
</comment>
<reference evidence="3 4" key="1">
    <citation type="submission" date="2022-05" db="EMBL/GenBank/DDBJ databases">
        <authorList>
            <consortium name="Genoscope - CEA"/>
            <person name="William W."/>
        </authorList>
    </citation>
    <scope>NUCLEOTIDE SEQUENCE [LARGE SCALE GENOMIC DNA]</scope>
</reference>
<feature type="compositionally biased region" description="Basic and acidic residues" evidence="1">
    <location>
        <begin position="1015"/>
        <end position="1032"/>
    </location>
</feature>
<dbReference type="EMBL" id="CALNXJ010000046">
    <property type="protein sequence ID" value="CAH3149607.1"/>
    <property type="molecule type" value="Genomic_DNA"/>
</dbReference>
<feature type="compositionally biased region" description="Acidic residues" evidence="1">
    <location>
        <begin position="255"/>
        <end position="268"/>
    </location>
</feature>
<name>A0AAU9XJN8_9CNID</name>
<evidence type="ECO:0000259" key="2">
    <source>
        <dbReference type="Pfam" id="PF15255"/>
    </source>
</evidence>
<feature type="region of interest" description="Disordered" evidence="1">
    <location>
        <begin position="1399"/>
        <end position="1496"/>
    </location>
</feature>
<feature type="compositionally biased region" description="Basic and acidic residues" evidence="1">
    <location>
        <begin position="298"/>
        <end position="308"/>
    </location>
</feature>
<organism evidence="3 4">
    <name type="scientific">Pocillopora meandrina</name>
    <dbReference type="NCBI Taxonomy" id="46732"/>
    <lineage>
        <taxon>Eukaryota</taxon>
        <taxon>Metazoa</taxon>
        <taxon>Cnidaria</taxon>
        <taxon>Anthozoa</taxon>
        <taxon>Hexacorallia</taxon>
        <taxon>Scleractinia</taxon>
        <taxon>Astrocoeniina</taxon>
        <taxon>Pocilloporidae</taxon>
        <taxon>Pocillopora</taxon>
    </lineage>
</organism>
<feature type="compositionally biased region" description="Basic and acidic residues" evidence="1">
    <location>
        <begin position="1454"/>
        <end position="1475"/>
    </location>
</feature>
<feature type="compositionally biased region" description="Pro residues" evidence="1">
    <location>
        <begin position="1080"/>
        <end position="1091"/>
    </location>
</feature>
<evidence type="ECO:0000313" key="4">
    <source>
        <dbReference type="Proteomes" id="UP001159428"/>
    </source>
</evidence>
<feature type="compositionally biased region" description="Basic and acidic residues" evidence="1">
    <location>
        <begin position="1108"/>
        <end position="1120"/>
    </location>
</feature>
<protein>
    <recommendedName>
        <fullName evidence="2">FAM21/CAPZIP domain-containing protein</fullName>
    </recommendedName>
</protein>
<feature type="compositionally biased region" description="Low complexity" evidence="1">
    <location>
        <begin position="936"/>
        <end position="948"/>
    </location>
</feature>
<feature type="compositionally biased region" description="Basic residues" evidence="1">
    <location>
        <begin position="426"/>
        <end position="441"/>
    </location>
</feature>
<feature type="compositionally biased region" description="Basic residues" evidence="1">
    <location>
        <begin position="1263"/>
        <end position="1279"/>
    </location>
</feature>
<feature type="compositionally biased region" description="Acidic residues" evidence="1">
    <location>
        <begin position="655"/>
        <end position="664"/>
    </location>
</feature>
<feature type="compositionally biased region" description="Basic residues" evidence="1">
    <location>
        <begin position="453"/>
        <end position="462"/>
    </location>
</feature>
<feature type="region of interest" description="Disordered" evidence="1">
    <location>
        <begin position="1616"/>
        <end position="1716"/>
    </location>
</feature>
<proteinExistence type="predicted"/>
<feature type="compositionally biased region" description="Basic and acidic residues" evidence="1">
    <location>
        <begin position="1533"/>
        <end position="1553"/>
    </location>
</feature>
<feature type="region of interest" description="Disordered" evidence="1">
    <location>
        <begin position="145"/>
        <end position="169"/>
    </location>
</feature>
<feature type="region of interest" description="Disordered" evidence="1">
    <location>
        <begin position="1229"/>
        <end position="1387"/>
    </location>
</feature>
<feature type="compositionally biased region" description="Basic and acidic residues" evidence="1">
    <location>
        <begin position="397"/>
        <end position="409"/>
    </location>
</feature>
<feature type="compositionally biased region" description="Acidic residues" evidence="1">
    <location>
        <begin position="336"/>
        <end position="348"/>
    </location>
</feature>
<dbReference type="PANTHER" id="PTHR48125">
    <property type="entry name" value="LP07818P1"/>
    <property type="match status" value="1"/>
</dbReference>
<feature type="compositionally biased region" description="Polar residues" evidence="1">
    <location>
        <begin position="1372"/>
        <end position="1384"/>
    </location>
</feature>
<sequence>MALPPPPAPPPPPPPPPIGEAIPPSYPGPAPSMQPVTTAQPAPDAQTASQPNTTPGNEDKIWERSWTVDELRKGSSNWTLAADSGFLLYLQEFSQRIISQTHDIETQVDGLINSTKGMDSKVQNTMNDFLMLSNTQFIENRVYEEDVSKDETNEEKEKAPEPEKAKTREQLEAEVIPKLSEALSHGVGVMDNAFVAVELTTEHSDDEEEDDDAKTAFKPQVILEPKDVYSNRPLPHLIGSGDFFRDELVGLGESSGEEDEGEEDEEEASSSSSGSETESTASGESSSESSEESGSESDTEKLKETEKKQKSKPKKIIESEEDDDDLFGEKKKPPDSDEEDEKSDDEEEQPKKPKGGLDFASELAARIGVAKVKQPDSDEDDNKDKVADGEWSDEENQESKTVEVQEKQRSLTKNSLTKSRSDSKTKEKKSHHHHHHHHQHHDKRERTESQGEHKHRKRRGSKTSHSSVDKHSVTAEDDLFSQSSPQEDGLFGGEGTPFTKKGGLFSGGGNLFDDVDEDKGDLFAEASTTKTNKQEGPTEEEESVQVKPRARSTASGKKIPAGAISIFGDSGLFGSPSPTKEDITTSLTKNHQKHEETETKPKPKSGGGGGGLFDGDDDDDLFSGTTFKPSAASPVVQETAKTKPAANKVDLFGADNEDEDDEGDLFSGKPAAKEPAQAPPKKKLPAGAVSMFGSSPPPLLMGKNTIDDEEKDDTGLFKASAVAPKKTEVKTSPAPQLTKSKSGGGLFSDEDEEEGGGLFGASATKPQPKEEPKSRPKTKTTISLFDDDEQDEEEDFFAAPAVSKPAKNEPTKDKPKEEVKETKAPSAKISGLFDDDDEDLFNSPSPKPSPSPNVTRKEDKKEETKPNRSSSKMQSLFDADDDDEGMFGGTSEDIFIASTSPQKSFESVSPLSAAISETVPPLDGTDEVSISKAKPKPSATTAAAPKASLFSDEDDDLFGGNSVEEPKVEEKKEVISESPKPRKPVGAVSMFGGVDLFAGKRPSFLGEKNNAESSEPVKKEEDKPATTEKEADLFGSEQAEDELFSSKPKKTKPIAPPSKAKPSSDLFGASPEDDLFSAPSKPPSEPKPVKPPVISKPDVEDGPTQPVEHVEPVKPVEPVRPKKPAGAVSMFGGVDLFGGSKSPPFSVAAAKSRVPVKPKDPLGGDDEEDLFSSKSKVKKEAEPEPSGPLPVPKAALSPFPSSVSPKTSPVKLGSGIEKLQKSLAFNPAMLRPGAAPPKKEAPATVASFDEPAKVTTLESTNKARAKVQVKRRPPTRQARRAAAATSSASDASLFGTSTNEDESISARVSWGGFPSPEEGLGKSEVDSGQRPSRTETKDSDMSDEFFGFTSSESTRVKKDVSEDPLAGGLFSDSVSSKPKVSTANELFKDDSDDLFSISIEKTNKTDVDDPFSVGKTKEENKPKTADPLITNDSSPNLPSATSPEDDLFSSGTNTKERKSEAILKETPSKDKEDSKISSPLDNDDLLSAVPKADENVTKTIAAKDTLSAKLPANLSAKAQSPVSDGDLFASSTGKEEGKSDKGEKEKTTADKKFPSPLGDDDDDLFAVSAPAKKETKTISDSAAKKTASPLTSKKAVTKGSSILDEDDDELFSVKKTEARKPKKVVKPLGDDDLFGDSGDIFSDIPSKPKGPKKKKSATTAPKDDIFAEGAATGGDEQAPKKTATKAKKKTDKKPKTSIFDDDVPSIFDDPLNATSK</sequence>
<feature type="compositionally biased region" description="Pro residues" evidence="1">
    <location>
        <begin position="1"/>
        <end position="32"/>
    </location>
</feature>
<feature type="compositionally biased region" description="Low complexity" evidence="1">
    <location>
        <begin position="269"/>
        <end position="288"/>
    </location>
</feature>
<feature type="compositionally biased region" description="Basic and acidic residues" evidence="1">
    <location>
        <begin position="1415"/>
        <end position="1424"/>
    </location>
</feature>
<feature type="region of interest" description="Disordered" evidence="1">
    <location>
        <begin position="248"/>
        <end position="1212"/>
    </location>
</feature>
<feature type="compositionally biased region" description="Acidic residues" evidence="1">
    <location>
        <begin position="785"/>
        <end position="796"/>
    </location>
</feature>
<feature type="compositionally biased region" description="Polar residues" evidence="1">
    <location>
        <begin position="897"/>
        <end position="910"/>
    </location>
</feature>
<feature type="compositionally biased region" description="Low complexity" evidence="1">
    <location>
        <begin position="1197"/>
        <end position="1211"/>
    </location>
</feature>
<dbReference type="Pfam" id="PF15255">
    <property type="entry name" value="CAP-ZIP_m"/>
    <property type="match status" value="1"/>
</dbReference>
<feature type="region of interest" description="Disordered" evidence="1">
    <location>
        <begin position="1514"/>
        <end position="1602"/>
    </location>
</feature>
<feature type="compositionally biased region" description="Basic and acidic residues" evidence="1">
    <location>
        <begin position="855"/>
        <end position="866"/>
    </location>
</feature>
<feature type="compositionally biased region" description="Low complexity" evidence="1">
    <location>
        <begin position="1635"/>
        <end position="1647"/>
    </location>
</feature>
<feature type="compositionally biased region" description="Basic and acidic residues" evidence="1">
    <location>
        <begin position="806"/>
        <end position="823"/>
    </location>
</feature>
<feature type="compositionally biased region" description="Low complexity" evidence="1">
    <location>
        <begin position="1280"/>
        <end position="1292"/>
    </location>
</feature>